<keyword evidence="5" id="KW-0378">Hydrolase</keyword>
<protein>
    <submittedName>
        <fullName evidence="5">Restriction endonuclease subunit S</fullName>
        <ecNumber evidence="5">3.1.21.-</ecNumber>
    </submittedName>
</protein>
<keyword evidence="5" id="KW-0255">Endonuclease</keyword>
<dbReference type="InterPro" id="IPR044946">
    <property type="entry name" value="Restrct_endonuc_typeI_TRD_sf"/>
</dbReference>
<organism evidence="5 6">
    <name type="scientific">Candidatus Phytoplasma meliae</name>
    <dbReference type="NCBI Taxonomy" id="1848402"/>
    <lineage>
        <taxon>Bacteria</taxon>
        <taxon>Bacillati</taxon>
        <taxon>Mycoplasmatota</taxon>
        <taxon>Mollicutes</taxon>
        <taxon>Acholeplasmatales</taxon>
        <taxon>Acholeplasmataceae</taxon>
        <taxon>Candidatus Phytoplasma</taxon>
        <taxon>16SrXIII (Mexican periwinkle virescence group)</taxon>
    </lineage>
</organism>
<evidence type="ECO:0000256" key="2">
    <source>
        <dbReference type="ARBA" id="ARBA00022747"/>
    </source>
</evidence>
<dbReference type="GO" id="GO:0004519">
    <property type="term" value="F:endonuclease activity"/>
    <property type="evidence" value="ECO:0007669"/>
    <property type="project" value="UniProtKB-KW"/>
</dbReference>
<feature type="domain" description="Type I restriction modification DNA specificity" evidence="4">
    <location>
        <begin position="161"/>
        <end position="305"/>
    </location>
</feature>
<evidence type="ECO:0000313" key="6">
    <source>
        <dbReference type="Proteomes" id="UP001195571"/>
    </source>
</evidence>
<name>A0ABS5CZ68_9MOLU</name>
<evidence type="ECO:0000259" key="4">
    <source>
        <dbReference type="Pfam" id="PF01420"/>
    </source>
</evidence>
<evidence type="ECO:0000256" key="1">
    <source>
        <dbReference type="ARBA" id="ARBA00010923"/>
    </source>
</evidence>
<feature type="domain" description="Type I restriction modification DNA specificity" evidence="4">
    <location>
        <begin position="2"/>
        <end position="124"/>
    </location>
</feature>
<proteinExistence type="inferred from homology"/>
<dbReference type="RefSeq" id="WP_210634616.1">
    <property type="nucleotide sequence ID" value="NZ_JACAOD020000019.1"/>
</dbReference>
<keyword evidence="3" id="KW-0238">DNA-binding</keyword>
<reference evidence="5" key="1">
    <citation type="submission" date="2021-04" db="EMBL/GenBank/DDBJ databases">
        <title>Genomic features of Candidatus Phytoplasma meliae isolate ChTYXIII (1SrXIII-G).</title>
        <authorList>
            <person name="Fernandez F.D."/>
            <person name="Conci L.R."/>
        </authorList>
    </citation>
    <scope>NUCLEOTIDE SEQUENCE [LARGE SCALE GENOMIC DNA]</scope>
    <source>
        <strain evidence="5">ChTYXIII-Mo</strain>
    </source>
</reference>
<comment type="similarity">
    <text evidence="1">Belongs to the type-I restriction system S methylase family.</text>
</comment>
<keyword evidence="6" id="KW-1185">Reference proteome</keyword>
<dbReference type="EC" id="3.1.21.-" evidence="5"/>
<dbReference type="Proteomes" id="UP001195571">
    <property type="component" value="Unassembled WGS sequence"/>
</dbReference>
<accession>A0ABS5CZ68</accession>
<comment type="caution">
    <text evidence="5">The sequence shown here is derived from an EMBL/GenBank/DDBJ whole genome shotgun (WGS) entry which is preliminary data.</text>
</comment>
<evidence type="ECO:0000256" key="3">
    <source>
        <dbReference type="ARBA" id="ARBA00023125"/>
    </source>
</evidence>
<dbReference type="EMBL" id="JACAOD020000019">
    <property type="protein sequence ID" value="MBP5836281.1"/>
    <property type="molecule type" value="Genomic_DNA"/>
</dbReference>
<keyword evidence="5" id="KW-0540">Nuclease</keyword>
<gene>
    <name evidence="5" type="ORF">CHTY_003500</name>
</gene>
<sequence length="314" mass="36041">MKLVKLKDLFEIKRGVNLIFSNYTLDNNGIPFVSRTGKNNGICGYITEINNIIPNPANTISVASSGSVGSAFLQTKPYYSGNDIYVLTPQAKMTKDEMLAYCVFIEHNKYKYSYGRQMNKTLRELLVPSFAEMKSIIPKIKTNKLKKDSSIHIRINLKDCKWEYFRLETIFDQFERGKEIIANSDNKGDIPLISSTSLNNGVHSKINNGKKIFKAPCITVANNGSVCSSFFQNHKFYATSDVTVLQHQKLNFYNACFLITILEQEKYRFNYGRKFSNTKMKNLKIKLPIDNEGKLNWWFMENYIKSLPCSSNLK</sequence>
<dbReference type="SUPFAM" id="SSF116734">
    <property type="entry name" value="DNA methylase specificity domain"/>
    <property type="match status" value="2"/>
</dbReference>
<dbReference type="GO" id="GO:0016787">
    <property type="term" value="F:hydrolase activity"/>
    <property type="evidence" value="ECO:0007669"/>
    <property type="project" value="UniProtKB-KW"/>
</dbReference>
<keyword evidence="2" id="KW-0680">Restriction system</keyword>
<dbReference type="Pfam" id="PF01420">
    <property type="entry name" value="Methylase_S"/>
    <property type="match status" value="2"/>
</dbReference>
<dbReference type="Gene3D" id="3.90.220.20">
    <property type="entry name" value="DNA methylase specificity domains"/>
    <property type="match status" value="2"/>
</dbReference>
<dbReference type="InterPro" id="IPR000055">
    <property type="entry name" value="Restrct_endonuc_typeI_TRD"/>
</dbReference>
<evidence type="ECO:0000313" key="5">
    <source>
        <dbReference type="EMBL" id="MBP5836281.1"/>
    </source>
</evidence>